<name>Q48KF1_PSE14</name>
<dbReference type="HOGENOM" id="CLU_001954_1_0_6"/>
<accession>Q48KF1</accession>
<reference evidence="2 3" key="1">
    <citation type="journal article" date="2005" name="J. Bacteriol.">
        <title>Whole-genome sequence analysis of Pseudomonas syringae pv. phaseolicola 1448A reveals divergence among pathovars in genes involved in virulence and transposition.</title>
        <authorList>
            <person name="Joardar V."/>
            <person name="Lindeberg M."/>
            <person name="Jackson R.W."/>
            <person name="Selengut J."/>
            <person name="Dodson R."/>
            <person name="Brinkac L.M."/>
            <person name="Daugherty S.C."/>
            <person name="Deboy R."/>
            <person name="Durkin A.S."/>
            <person name="Giglio M.G."/>
            <person name="Madupu R."/>
            <person name="Nelson W.C."/>
            <person name="Rosovitz M.J."/>
            <person name="Sullivan S."/>
            <person name="Crabtree J."/>
            <person name="Creasy T."/>
            <person name="Davidsen T."/>
            <person name="Haft D.H."/>
            <person name="Zafar N."/>
            <person name="Zhou L."/>
            <person name="Halpin R."/>
            <person name="Holley T."/>
            <person name="Khouri H."/>
            <person name="Feldblyum T."/>
            <person name="White O."/>
            <person name="Fraser C.M."/>
            <person name="Chatterjee A.K."/>
            <person name="Cartinhour S."/>
            <person name="Schneider D.J."/>
            <person name="Mansfield J."/>
            <person name="Collmer A."/>
            <person name="Buell C.R."/>
        </authorList>
    </citation>
    <scope>NUCLEOTIDE SEQUENCE [LARGE SCALE GENOMIC DNA]</scope>
    <source>
        <strain evidence="3">1448A / Race 6</strain>
    </source>
</reference>
<dbReference type="PANTHER" id="PTHR39431">
    <property type="entry name" value="FRPA/C-RELATED PROTEIN"/>
    <property type="match status" value="1"/>
</dbReference>
<organism evidence="2 3">
    <name type="scientific">Pseudomonas savastanoi pv. phaseolicola (strain 1448A / Race 6)</name>
    <name type="common">Pseudomonas syringae pv. phaseolicola (strain 1448A / Race 6)</name>
    <dbReference type="NCBI Taxonomy" id="264730"/>
    <lineage>
        <taxon>Bacteria</taxon>
        <taxon>Pseudomonadati</taxon>
        <taxon>Pseudomonadota</taxon>
        <taxon>Gammaproteobacteria</taxon>
        <taxon>Pseudomonadales</taxon>
        <taxon>Pseudomonadaceae</taxon>
        <taxon>Pseudomonas</taxon>
    </lineage>
</organism>
<protein>
    <submittedName>
        <fullName evidence="2">Iron-regulated protein frpC, putative</fullName>
    </submittedName>
</protein>
<keyword evidence="1" id="KW-0106">Calcium</keyword>
<proteinExistence type="predicted"/>
<dbReference type="PRINTS" id="PR00313">
    <property type="entry name" value="CABNDNGRPT"/>
</dbReference>
<dbReference type="SUPFAM" id="SSF51120">
    <property type="entry name" value="beta-Roll"/>
    <property type="match status" value="5"/>
</dbReference>
<sequence>MASEQNVNITVDPFMFGKGVDDAQAVYDALESTYKSTSENIASMTDVQTLALAATGTKAVVSLLTKHPILGVPATLGQASTAVAVLGEAAESGNIQPSQILGLASGIIGIASSFAVMATLGTGVVLAGIGGATFGPLALGLGLSLAAIGKALDYFQDDISKALGDAYDQVVKQVSDAGEFLSKIAEDLGSKFQGFYQGLQEKFDGASDTSSPLILDLNGDGVSTTSVSSGAHFDHNADNRAEATGWIAGADGLLVWDRNENGVIDNGKELFGDQMVLVGGARASNGFEALKELDSNGDGVFSSSDSLFSKVGVWIDSNSNGISEASEIHKLYDVGVASINVDYKVSSNLDAGGNDHRQLGSYTKVDGSVLAIDDVWFATNFVDSVEKDPVIINEYIAGLPNVKGLGFAHDLHQAMALDSSGGLALLVDKFYSDSTTSGSMSVVDDIVFSWTGSANIDPGSRGGFFDARKLSSIEFFLGEKFFQKYGDNASTNNPALNSAVVLEEMYSSLKSYVADALILQKKDYLKIISDVSVGFGVDGAAFNVDSAVSEVQKIYEKNPDEAYDFLTVLYHALGASGRSGELLVDGFRSAGSRDGNGFDFLVATADQWVFGSAKSELISSGNKDVVFDGGGGGGGGGGDTVKGDGGNDVFIYNGGYGYLEIDNSYLVGNVPILKFGPGITGASLTVTTTPSGNSLIITDGIEGDQIVLDYSLLNSNYGVKKVQFSDGSSLAFEDLVEMKDQLLELKNSTGTLGNDTLNGSARAQTFDGKGGQDVIHGGGGNDTFIYNAGYGYLEIDNAYAAGEVPILKFGTGITAASLTVTTTPSGNSLIITDGIEGDQIVLDYSLLNSNYGVKKVQFSDGSSLAFEDLVTMKDQLLEIKNSTGTFGNDTLNGSARAQTFDGKGGQDVIHGGGGNDTFIYNAGYGYLEIDNAYAAGEVPILKFGTGITAASLTVTTTPSGNSLIITDGIEGDQVVLDYSLLNSNYGVKKVQFSDGSSLAFEDLVTMKDQLLELKNSTGTLGNDTLNGSARAQTFDGKGGQDVIHGGGGNDTFIYKAGYGYLEIDNAYAAGEVPILKFGIGITAASLTVTTTPSGNSLIITDGIEGDQVVLDYSLLYPNYGVKKAEFSDGSSLAFEDLVTMKDQLLEIKNSTGTLGNDTLNGSARAQTFDGKGGQDVIHGGGGNDTFIFNAGYGYLEIDNAYSAGEAPILKFGVGITAASLTVTTTPSGNSLIITDGIEGDQVVLDYSLLYPNNGVKQIQFSDGSNMTDSQLIDLIGINSHENVVDHVS</sequence>
<gene>
    <name evidence="2" type="ordered locus">PSPPH_1896</name>
</gene>
<dbReference type="EMBL" id="CP000058">
    <property type="protein sequence ID" value="AAZ36409.1"/>
    <property type="molecule type" value="Genomic_DNA"/>
</dbReference>
<dbReference type="Proteomes" id="UP000000551">
    <property type="component" value="Chromosome"/>
</dbReference>
<dbReference type="InterPro" id="IPR011049">
    <property type="entry name" value="Serralysin-like_metalloprot_C"/>
</dbReference>
<evidence type="ECO:0000256" key="1">
    <source>
        <dbReference type="ARBA" id="ARBA00022837"/>
    </source>
</evidence>
<dbReference type="GO" id="GO:0005509">
    <property type="term" value="F:calcium ion binding"/>
    <property type="evidence" value="ECO:0007669"/>
    <property type="project" value="InterPro"/>
</dbReference>
<dbReference type="InterPro" id="IPR001343">
    <property type="entry name" value="Hemolysn_Ca-bd"/>
</dbReference>
<dbReference type="eggNOG" id="COG2931">
    <property type="taxonomic scope" value="Bacteria"/>
</dbReference>
<evidence type="ECO:0000313" key="3">
    <source>
        <dbReference type="Proteomes" id="UP000000551"/>
    </source>
</evidence>
<dbReference type="KEGG" id="psp:PSPPH_1896"/>
<dbReference type="PANTHER" id="PTHR39431:SF1">
    <property type="entry name" value="FRPA_C-RELATED PROTEIN"/>
    <property type="match status" value="1"/>
</dbReference>
<evidence type="ECO:0000313" key="2">
    <source>
        <dbReference type="EMBL" id="AAZ36409.1"/>
    </source>
</evidence>
<dbReference type="Gene3D" id="2.150.10.10">
    <property type="entry name" value="Serralysin-like metalloprotease, C-terminal"/>
    <property type="match status" value="2"/>
</dbReference>
<dbReference type="RefSeq" id="WP_011168274.1">
    <property type="nucleotide sequence ID" value="NC_005773.3"/>
</dbReference>
<dbReference type="Pfam" id="PF00353">
    <property type="entry name" value="HemolysinCabind"/>
    <property type="match status" value="4"/>
</dbReference>